<dbReference type="eggNOG" id="KOG1108">
    <property type="taxonomic scope" value="Eukaryota"/>
</dbReference>
<dbReference type="Gene3D" id="3.10.120.10">
    <property type="entry name" value="Cytochrome b5-like heme/steroid binding domain"/>
    <property type="match status" value="1"/>
</dbReference>
<reference evidence="3 4" key="1">
    <citation type="submission" date="2011-10" db="EMBL/GenBank/DDBJ databases">
        <authorList>
            <person name="Genoscope - CEA"/>
        </authorList>
    </citation>
    <scope>NUCLEOTIDE SEQUENCE [LARGE SCALE GENOMIC DNA]</scope>
    <source>
        <strain evidence="3 4">RCC 1105</strain>
    </source>
</reference>
<accession>K8EK74</accession>
<sequence length="298" mass="33582">MSSFAGVARRRKQQTGAQKDETEVKEGEKRQSKSVKVKWVAVLFWTMMFAILVRFRGRNGSFSDEGNGTNENNNNAKENEVFTREELGKKALHLSLCGEVFDLSGGGKGKGQADAFYGEGKEYHFFIGTDQTKGFLTGKREESNVDVDTLSHGEVLELEKWVRFYREGGSRGTYRKRGVLGDGWFYDENGDKTERGRRFWERVEEAKRSHYEDDGSSSSSDSNSSPSSPPLCRAAWTEERGGTVWCETIKGAGTKTTKTYPRLNAKNGVCECYEDQGYSDLRKLYENCLPKSSRCFTG</sequence>
<evidence type="ECO:0000256" key="1">
    <source>
        <dbReference type="SAM" id="MobiDB-lite"/>
    </source>
</evidence>
<name>K8EK74_9CHLO</name>
<gene>
    <name evidence="3" type="ordered locus">Bathy11g03000</name>
</gene>
<feature type="region of interest" description="Disordered" evidence="1">
    <location>
        <begin position="1"/>
        <end position="28"/>
    </location>
</feature>
<dbReference type="KEGG" id="bpg:Bathy11g03000"/>
<dbReference type="GeneID" id="19012979"/>
<feature type="compositionally biased region" description="Low complexity" evidence="1">
    <location>
        <begin position="216"/>
        <end position="226"/>
    </location>
</feature>
<protein>
    <submittedName>
        <fullName evidence="3">Cytochrome b5 domain-containing protein 2</fullName>
    </submittedName>
</protein>
<evidence type="ECO:0000313" key="4">
    <source>
        <dbReference type="Proteomes" id="UP000198341"/>
    </source>
</evidence>
<dbReference type="RefSeq" id="XP_007510056.1">
    <property type="nucleotide sequence ID" value="XM_007509994.1"/>
</dbReference>
<evidence type="ECO:0000256" key="2">
    <source>
        <dbReference type="SAM" id="Phobius"/>
    </source>
</evidence>
<keyword evidence="2" id="KW-1133">Transmembrane helix</keyword>
<keyword evidence="4" id="KW-1185">Reference proteome</keyword>
<feature type="compositionally biased region" description="Basic and acidic residues" evidence="1">
    <location>
        <begin position="18"/>
        <end position="28"/>
    </location>
</feature>
<evidence type="ECO:0000313" key="3">
    <source>
        <dbReference type="EMBL" id="CCO18401.1"/>
    </source>
</evidence>
<organism evidence="3 4">
    <name type="scientific">Bathycoccus prasinos</name>
    <dbReference type="NCBI Taxonomy" id="41875"/>
    <lineage>
        <taxon>Eukaryota</taxon>
        <taxon>Viridiplantae</taxon>
        <taxon>Chlorophyta</taxon>
        <taxon>Mamiellophyceae</taxon>
        <taxon>Mamiellales</taxon>
        <taxon>Bathycoccaceae</taxon>
        <taxon>Bathycoccus</taxon>
    </lineage>
</organism>
<dbReference type="AlphaFoldDB" id="K8EK74"/>
<keyword evidence="2" id="KW-0812">Transmembrane</keyword>
<dbReference type="InterPro" id="IPR036400">
    <property type="entry name" value="Cyt_B5-like_heme/steroid_sf"/>
</dbReference>
<proteinExistence type="predicted"/>
<feature type="transmembrane region" description="Helical" evidence="2">
    <location>
        <begin position="37"/>
        <end position="55"/>
    </location>
</feature>
<dbReference type="Proteomes" id="UP000198341">
    <property type="component" value="Chromosome 11"/>
</dbReference>
<dbReference type="SUPFAM" id="SSF55856">
    <property type="entry name" value="Cytochrome b5-like heme/steroid binding domain"/>
    <property type="match status" value="1"/>
</dbReference>
<dbReference type="OrthoDB" id="10257697at2759"/>
<keyword evidence="2" id="KW-0472">Membrane</keyword>
<feature type="region of interest" description="Disordered" evidence="1">
    <location>
        <begin position="210"/>
        <end position="233"/>
    </location>
</feature>
<dbReference type="EMBL" id="FO082268">
    <property type="protein sequence ID" value="CCO18401.1"/>
    <property type="molecule type" value="Genomic_DNA"/>
</dbReference>